<evidence type="ECO:0000313" key="1">
    <source>
        <dbReference type="EMBL" id="RXX21145.1"/>
    </source>
</evidence>
<protein>
    <recommendedName>
        <fullName evidence="3">XRE family transcriptional regulator</fullName>
    </recommendedName>
</protein>
<evidence type="ECO:0000313" key="2">
    <source>
        <dbReference type="Proteomes" id="UP000289921"/>
    </source>
</evidence>
<reference evidence="1 2" key="1">
    <citation type="submission" date="2018-05" db="EMBL/GenBank/DDBJ databases">
        <title>Streptococcus from otitis media.</title>
        <authorList>
            <person name="Wayes A.M."/>
            <person name="Jakubovics N.S."/>
        </authorList>
    </citation>
    <scope>NUCLEOTIDE SEQUENCE [LARGE SCALE GENOMIC DNA]</scope>
    <source>
        <strain evidence="1 2">NU39</strain>
    </source>
</reference>
<comment type="caution">
    <text evidence="1">The sequence shown here is derived from an EMBL/GenBank/DDBJ whole genome shotgun (WGS) entry which is preliminary data.</text>
</comment>
<dbReference type="Proteomes" id="UP000289921">
    <property type="component" value="Unassembled WGS sequence"/>
</dbReference>
<name>A0A4Q2FMM6_STROR</name>
<gene>
    <name evidence="1" type="ORF">DF217_08005</name>
</gene>
<organism evidence="1 2">
    <name type="scientific">Streptococcus oralis</name>
    <dbReference type="NCBI Taxonomy" id="1303"/>
    <lineage>
        <taxon>Bacteria</taxon>
        <taxon>Bacillati</taxon>
        <taxon>Bacillota</taxon>
        <taxon>Bacilli</taxon>
        <taxon>Lactobacillales</taxon>
        <taxon>Streptococcaceae</taxon>
        <taxon>Streptococcus</taxon>
    </lineage>
</organism>
<accession>A0A4Q2FMM6</accession>
<dbReference type="AlphaFoldDB" id="A0A4Q2FMM6"/>
<dbReference type="EMBL" id="QEWK01000004">
    <property type="protein sequence ID" value="RXX21145.1"/>
    <property type="molecule type" value="Genomic_DNA"/>
</dbReference>
<proteinExistence type="predicted"/>
<sequence length="51" mass="5981">MIIGRLYMKFFDENYSQEIPTRIKCLRKKYNLKQSNLGNAGQVSQVEKGEI</sequence>
<evidence type="ECO:0008006" key="3">
    <source>
        <dbReference type="Google" id="ProtNLM"/>
    </source>
</evidence>